<name>A0ACB9SU26_HOLOL</name>
<organism evidence="1 2">
    <name type="scientific">Holotrichia oblita</name>
    <name type="common">Chafer beetle</name>
    <dbReference type="NCBI Taxonomy" id="644536"/>
    <lineage>
        <taxon>Eukaryota</taxon>
        <taxon>Metazoa</taxon>
        <taxon>Ecdysozoa</taxon>
        <taxon>Arthropoda</taxon>
        <taxon>Hexapoda</taxon>
        <taxon>Insecta</taxon>
        <taxon>Pterygota</taxon>
        <taxon>Neoptera</taxon>
        <taxon>Endopterygota</taxon>
        <taxon>Coleoptera</taxon>
        <taxon>Polyphaga</taxon>
        <taxon>Scarabaeiformia</taxon>
        <taxon>Scarabaeidae</taxon>
        <taxon>Melolonthinae</taxon>
        <taxon>Holotrichia</taxon>
    </lineage>
</organism>
<accession>A0ACB9SU26</accession>
<evidence type="ECO:0000313" key="2">
    <source>
        <dbReference type="Proteomes" id="UP001056778"/>
    </source>
</evidence>
<proteinExistence type="predicted"/>
<evidence type="ECO:0000313" key="1">
    <source>
        <dbReference type="EMBL" id="KAI4455750.1"/>
    </source>
</evidence>
<keyword evidence="2" id="KW-1185">Reference proteome</keyword>
<comment type="caution">
    <text evidence="1">The sequence shown here is derived from an EMBL/GenBank/DDBJ whole genome shotgun (WGS) entry which is preliminary data.</text>
</comment>
<reference evidence="1" key="1">
    <citation type="submission" date="2022-04" db="EMBL/GenBank/DDBJ databases">
        <title>Chromosome-scale genome assembly of Holotrichia oblita Faldermann.</title>
        <authorList>
            <person name="Rongchong L."/>
        </authorList>
    </citation>
    <scope>NUCLEOTIDE SEQUENCE</scope>
    <source>
        <strain evidence="1">81SQS9</strain>
    </source>
</reference>
<dbReference type="EMBL" id="CM043023">
    <property type="protein sequence ID" value="KAI4455750.1"/>
    <property type="molecule type" value="Genomic_DNA"/>
</dbReference>
<gene>
    <name evidence="1" type="ORF">MML48_9g00000302</name>
</gene>
<protein>
    <submittedName>
        <fullName evidence="1">Uncharacterized protein</fullName>
    </submittedName>
</protein>
<sequence length="220" mass="25696">MDSFRSGLQSDNGNWIYSLQSTFEQFVAMYPEDQVDYRSFTIHTTRIVETFLNTGNVAKAKSTVLNNVNERVAENPHISMSDHFSSSDEDLEEIVAVLNVPKAEHYFEEIVPQFNDQQHIEHLCISRNVTQELANQFETSEYYHHQEGDSEKISPLKAITVFLWFAANEAASFRDVADRFDIAKRSLHKIPRYHEHVIMTYNFGHILRHNDLLFYVKIMF</sequence>
<dbReference type="Proteomes" id="UP001056778">
    <property type="component" value="Chromosome 9"/>
</dbReference>